<accession>A0ABN1IS62</accession>
<protein>
    <recommendedName>
        <fullName evidence="3">MORN repeat variant</fullName>
    </recommendedName>
</protein>
<dbReference type="RefSeq" id="WP_343912198.1">
    <property type="nucleotide sequence ID" value="NZ_BAAAGE010000002.1"/>
</dbReference>
<dbReference type="PROSITE" id="PS51257">
    <property type="entry name" value="PROKAR_LIPOPROTEIN"/>
    <property type="match status" value="1"/>
</dbReference>
<gene>
    <name evidence="1" type="ORF">GCM10009430_20200</name>
</gene>
<dbReference type="EMBL" id="BAAAGE010000002">
    <property type="protein sequence ID" value="GAA0720241.1"/>
    <property type="molecule type" value="Genomic_DNA"/>
</dbReference>
<dbReference type="SUPFAM" id="SSF82185">
    <property type="entry name" value="Histone H3 K4-specific methyltransferase SET7/9 N-terminal domain"/>
    <property type="match status" value="2"/>
</dbReference>
<evidence type="ECO:0000313" key="2">
    <source>
        <dbReference type="Proteomes" id="UP001501758"/>
    </source>
</evidence>
<sequence>MSVSCFKITIKHARLIVLLLCLLILGCAEQIKTKQNGIDLLKEGVVEVPDTTVHKTYLHYNHKTSQWLLNGEFYSGYIVSFYSNDTLKERTGVLNGKKQKKSTLWYSDGHFKEVANYHNGKLHGEKKIWSAETDHMLISHLNYYRGKPHGEQKQWYTTGELYKKMFMNMGKEDGIQQAFRKNGDLYANYEVKNGRIFGLKKSVLCYGLKDENVKK</sequence>
<dbReference type="Gene3D" id="3.90.930.1">
    <property type="match status" value="1"/>
</dbReference>
<reference evidence="1 2" key="1">
    <citation type="journal article" date="2019" name="Int. J. Syst. Evol. Microbiol.">
        <title>The Global Catalogue of Microorganisms (GCM) 10K type strain sequencing project: providing services to taxonomists for standard genome sequencing and annotation.</title>
        <authorList>
            <consortium name="The Broad Institute Genomics Platform"/>
            <consortium name="The Broad Institute Genome Sequencing Center for Infectious Disease"/>
            <person name="Wu L."/>
            <person name="Ma J."/>
        </authorList>
    </citation>
    <scope>NUCLEOTIDE SEQUENCE [LARGE SCALE GENOMIC DNA]</scope>
    <source>
        <strain evidence="1 2">JCM 15974</strain>
    </source>
</reference>
<name>A0ABN1IS62_9FLAO</name>
<comment type="caution">
    <text evidence="1">The sequence shown here is derived from an EMBL/GenBank/DDBJ whole genome shotgun (WGS) entry which is preliminary data.</text>
</comment>
<dbReference type="Proteomes" id="UP001501758">
    <property type="component" value="Unassembled WGS sequence"/>
</dbReference>
<organism evidence="1 2">
    <name type="scientific">Aquimarina litoralis</name>
    <dbReference type="NCBI Taxonomy" id="584605"/>
    <lineage>
        <taxon>Bacteria</taxon>
        <taxon>Pseudomonadati</taxon>
        <taxon>Bacteroidota</taxon>
        <taxon>Flavobacteriia</taxon>
        <taxon>Flavobacteriales</taxon>
        <taxon>Flavobacteriaceae</taxon>
        <taxon>Aquimarina</taxon>
    </lineage>
</organism>
<evidence type="ECO:0008006" key="3">
    <source>
        <dbReference type="Google" id="ProtNLM"/>
    </source>
</evidence>
<proteinExistence type="predicted"/>
<evidence type="ECO:0000313" key="1">
    <source>
        <dbReference type="EMBL" id="GAA0720241.1"/>
    </source>
</evidence>
<keyword evidence="2" id="KW-1185">Reference proteome</keyword>